<reference evidence="1 2" key="1">
    <citation type="submission" date="2023-03" db="EMBL/GenBank/DDBJ databases">
        <title>Paludisphaera mucosa sp. nov. a novel planctomycete from northern fen.</title>
        <authorList>
            <person name="Ivanova A."/>
        </authorList>
    </citation>
    <scope>NUCLEOTIDE SEQUENCE [LARGE SCALE GENOMIC DNA]</scope>
    <source>
        <strain evidence="1 2">Pla2</strain>
    </source>
</reference>
<evidence type="ECO:0008006" key="3">
    <source>
        <dbReference type="Google" id="ProtNLM"/>
    </source>
</evidence>
<dbReference type="EMBL" id="JARRAG010000001">
    <property type="protein sequence ID" value="MDG3003910.1"/>
    <property type="molecule type" value="Genomic_DNA"/>
</dbReference>
<sequence>MNDDLTRAIQSLADRLVDQAGRDDAVRADVRALATAILEATERPPATPAVATAAPEPPAAPVPLIELTLGRTPPPPARLDPVVSLAADRGTADEDLPGVEARCRLKADGLRWAASRRRLMDGGADFALEIAPSDREILDRARGLACFLWMNTPDFEVPADPSSLTVAAGCFEAVADAVSLVRGLLADESNRRYFEPALNLLAEAQSALRVVIDRIDGRKDPDQYATYDWLRGVAAREQIYIQRYMRIDDPAVPASHSGIRARIQKLDAGCQDVRRQAKKRNSLLSRLRYHARRVESELGDEYDWGKIFATLDDLVDEGEPPSRVEIREALLPILERMPDVDEPPRGLQMALREVDRYLAARRPATQEPEAPEPPTAEVVAAARLLAGKAVVLIGGARRPDAHDALRSALGLQELIWIETREHESIERFEHSVARPDVALVILAIRWSSHAFGEVKTFCDRYGKPLLRLPGGYNPNQVAKQVLDQCSGRLGDGRDGAEA</sequence>
<dbReference type="Proteomes" id="UP001216907">
    <property type="component" value="Unassembled WGS sequence"/>
</dbReference>
<name>A0ABT6F946_9BACT</name>
<protein>
    <recommendedName>
        <fullName evidence="3">DUF2325 domain-containing protein</fullName>
    </recommendedName>
</protein>
<gene>
    <name evidence="1" type="ORF">PZE19_09015</name>
</gene>
<comment type="caution">
    <text evidence="1">The sequence shown here is derived from an EMBL/GenBank/DDBJ whole genome shotgun (WGS) entry which is preliminary data.</text>
</comment>
<dbReference type="RefSeq" id="WP_277860255.1">
    <property type="nucleotide sequence ID" value="NZ_JARRAG010000001.1"/>
</dbReference>
<evidence type="ECO:0000313" key="2">
    <source>
        <dbReference type="Proteomes" id="UP001216907"/>
    </source>
</evidence>
<proteinExistence type="predicted"/>
<keyword evidence="2" id="KW-1185">Reference proteome</keyword>
<evidence type="ECO:0000313" key="1">
    <source>
        <dbReference type="EMBL" id="MDG3003910.1"/>
    </source>
</evidence>
<accession>A0ABT6F946</accession>
<organism evidence="1 2">
    <name type="scientific">Paludisphaera mucosa</name>
    <dbReference type="NCBI Taxonomy" id="3030827"/>
    <lineage>
        <taxon>Bacteria</taxon>
        <taxon>Pseudomonadati</taxon>
        <taxon>Planctomycetota</taxon>
        <taxon>Planctomycetia</taxon>
        <taxon>Isosphaerales</taxon>
        <taxon>Isosphaeraceae</taxon>
        <taxon>Paludisphaera</taxon>
    </lineage>
</organism>